<sequence length="202" mass="21035">MLQLGVAAGNDFEDSYVGFEQNIAEPFELFLRTCFTRALPREVVVDAPPQLDVRDCQGKAKPKAKNPKIPKTSAPTASSLPLAPLPSIPTPPPGTAPVTSTSTPTNNLDWDSAFGDNDNGFGDDFGDNDGERNSAAAGDDTYARNTAGGHLWPAGMTAPLSPRAAGILTTIERGGLPAAATMADADIDPLLHTEAASLPEPP</sequence>
<feature type="non-terminal residue" evidence="2">
    <location>
        <position position="202"/>
    </location>
</feature>
<evidence type="ECO:0000313" key="3">
    <source>
        <dbReference type="Proteomes" id="UP001215598"/>
    </source>
</evidence>
<comment type="caution">
    <text evidence="2">The sequence shown here is derived from an EMBL/GenBank/DDBJ whole genome shotgun (WGS) entry which is preliminary data.</text>
</comment>
<keyword evidence="3" id="KW-1185">Reference proteome</keyword>
<feature type="region of interest" description="Disordered" evidence="1">
    <location>
        <begin position="53"/>
        <end position="141"/>
    </location>
</feature>
<name>A0AAD7HKD1_9AGAR</name>
<accession>A0AAD7HKD1</accession>
<evidence type="ECO:0000313" key="2">
    <source>
        <dbReference type="EMBL" id="KAJ7722722.1"/>
    </source>
</evidence>
<dbReference type="Proteomes" id="UP001215598">
    <property type="component" value="Unassembled WGS sequence"/>
</dbReference>
<feature type="compositionally biased region" description="Pro residues" evidence="1">
    <location>
        <begin position="83"/>
        <end position="95"/>
    </location>
</feature>
<protein>
    <submittedName>
        <fullName evidence="2">Uncharacterized protein</fullName>
    </submittedName>
</protein>
<dbReference type="AlphaFoldDB" id="A0AAD7HKD1"/>
<dbReference type="EMBL" id="JARKIB010000217">
    <property type="protein sequence ID" value="KAJ7722722.1"/>
    <property type="molecule type" value="Genomic_DNA"/>
</dbReference>
<feature type="compositionally biased region" description="Low complexity" evidence="1">
    <location>
        <begin position="69"/>
        <end position="82"/>
    </location>
</feature>
<organism evidence="2 3">
    <name type="scientific">Mycena metata</name>
    <dbReference type="NCBI Taxonomy" id="1033252"/>
    <lineage>
        <taxon>Eukaryota</taxon>
        <taxon>Fungi</taxon>
        <taxon>Dikarya</taxon>
        <taxon>Basidiomycota</taxon>
        <taxon>Agaricomycotina</taxon>
        <taxon>Agaricomycetes</taxon>
        <taxon>Agaricomycetidae</taxon>
        <taxon>Agaricales</taxon>
        <taxon>Marasmiineae</taxon>
        <taxon>Mycenaceae</taxon>
        <taxon>Mycena</taxon>
    </lineage>
</organism>
<reference evidence="2" key="1">
    <citation type="submission" date="2023-03" db="EMBL/GenBank/DDBJ databases">
        <title>Massive genome expansion in bonnet fungi (Mycena s.s.) driven by repeated elements and novel gene families across ecological guilds.</title>
        <authorList>
            <consortium name="Lawrence Berkeley National Laboratory"/>
            <person name="Harder C.B."/>
            <person name="Miyauchi S."/>
            <person name="Viragh M."/>
            <person name="Kuo A."/>
            <person name="Thoen E."/>
            <person name="Andreopoulos B."/>
            <person name="Lu D."/>
            <person name="Skrede I."/>
            <person name="Drula E."/>
            <person name="Henrissat B."/>
            <person name="Morin E."/>
            <person name="Kohler A."/>
            <person name="Barry K."/>
            <person name="LaButti K."/>
            <person name="Morin E."/>
            <person name="Salamov A."/>
            <person name="Lipzen A."/>
            <person name="Mereny Z."/>
            <person name="Hegedus B."/>
            <person name="Baldrian P."/>
            <person name="Stursova M."/>
            <person name="Weitz H."/>
            <person name="Taylor A."/>
            <person name="Grigoriev I.V."/>
            <person name="Nagy L.G."/>
            <person name="Martin F."/>
            <person name="Kauserud H."/>
        </authorList>
    </citation>
    <scope>NUCLEOTIDE SEQUENCE</scope>
    <source>
        <strain evidence="2">CBHHK182m</strain>
    </source>
</reference>
<feature type="compositionally biased region" description="Low complexity" evidence="1">
    <location>
        <begin position="96"/>
        <end position="105"/>
    </location>
</feature>
<evidence type="ECO:0000256" key="1">
    <source>
        <dbReference type="SAM" id="MobiDB-lite"/>
    </source>
</evidence>
<proteinExistence type="predicted"/>
<gene>
    <name evidence="2" type="ORF">B0H16DRAFT_1737628</name>
</gene>